<sequence>MDDLTYEIRNWNCVNYFWTPEKSKPRPKHGPRANKSVTSPSMLLLLRDFIEWIDEKIDLEDWASLMKHHAFNRELNEMRYQRECECEKEFKEEAKHRVKQKHETDRERRCERAHRVHEVGPEAIRKRKYHHCTQ</sequence>
<accession>A0A8J5WFG4</accession>
<organism evidence="1 2">
    <name type="scientific">Zizania palustris</name>
    <name type="common">Northern wild rice</name>
    <dbReference type="NCBI Taxonomy" id="103762"/>
    <lineage>
        <taxon>Eukaryota</taxon>
        <taxon>Viridiplantae</taxon>
        <taxon>Streptophyta</taxon>
        <taxon>Embryophyta</taxon>
        <taxon>Tracheophyta</taxon>
        <taxon>Spermatophyta</taxon>
        <taxon>Magnoliopsida</taxon>
        <taxon>Liliopsida</taxon>
        <taxon>Poales</taxon>
        <taxon>Poaceae</taxon>
        <taxon>BOP clade</taxon>
        <taxon>Oryzoideae</taxon>
        <taxon>Oryzeae</taxon>
        <taxon>Zizaniinae</taxon>
        <taxon>Zizania</taxon>
    </lineage>
</organism>
<evidence type="ECO:0000313" key="2">
    <source>
        <dbReference type="Proteomes" id="UP000729402"/>
    </source>
</evidence>
<dbReference type="Proteomes" id="UP000729402">
    <property type="component" value="Unassembled WGS sequence"/>
</dbReference>
<comment type="caution">
    <text evidence="1">The sequence shown here is derived from an EMBL/GenBank/DDBJ whole genome shotgun (WGS) entry which is preliminary data.</text>
</comment>
<proteinExistence type="predicted"/>
<reference evidence="1" key="1">
    <citation type="journal article" date="2021" name="bioRxiv">
        <title>Whole Genome Assembly and Annotation of Northern Wild Rice, Zizania palustris L., Supports a Whole Genome Duplication in the Zizania Genus.</title>
        <authorList>
            <person name="Haas M."/>
            <person name="Kono T."/>
            <person name="Macchietto M."/>
            <person name="Millas R."/>
            <person name="McGilp L."/>
            <person name="Shao M."/>
            <person name="Duquette J."/>
            <person name="Hirsch C.N."/>
            <person name="Kimball J."/>
        </authorList>
    </citation>
    <scope>NUCLEOTIDE SEQUENCE</scope>
    <source>
        <tissue evidence="1">Fresh leaf tissue</tissue>
    </source>
</reference>
<name>A0A8J5WFG4_ZIZPA</name>
<gene>
    <name evidence="1" type="ORF">GUJ93_ZPchr0010g9460</name>
</gene>
<evidence type="ECO:0000313" key="1">
    <source>
        <dbReference type="EMBL" id="KAG8088626.1"/>
    </source>
</evidence>
<protein>
    <submittedName>
        <fullName evidence="1">Uncharacterized protein</fullName>
    </submittedName>
</protein>
<keyword evidence="2" id="KW-1185">Reference proteome</keyword>
<dbReference type="AlphaFoldDB" id="A0A8J5WFG4"/>
<dbReference type="EMBL" id="JAAALK010000082">
    <property type="protein sequence ID" value="KAG8088626.1"/>
    <property type="molecule type" value="Genomic_DNA"/>
</dbReference>
<reference evidence="1" key="2">
    <citation type="submission" date="2021-02" db="EMBL/GenBank/DDBJ databases">
        <authorList>
            <person name="Kimball J.A."/>
            <person name="Haas M.W."/>
            <person name="Macchietto M."/>
            <person name="Kono T."/>
            <person name="Duquette J."/>
            <person name="Shao M."/>
        </authorList>
    </citation>
    <scope>NUCLEOTIDE SEQUENCE</scope>
    <source>
        <tissue evidence="1">Fresh leaf tissue</tissue>
    </source>
</reference>